<dbReference type="AlphaFoldDB" id="X1NA11"/>
<feature type="non-terminal residue" evidence="3">
    <location>
        <position position="204"/>
    </location>
</feature>
<reference evidence="3" key="1">
    <citation type="journal article" date="2014" name="Front. Microbiol.">
        <title>High frequency of phylogenetically diverse reductive dehalogenase-homologous genes in deep subseafloor sedimentary metagenomes.</title>
        <authorList>
            <person name="Kawai M."/>
            <person name="Futagami T."/>
            <person name="Toyoda A."/>
            <person name="Takaki Y."/>
            <person name="Nishi S."/>
            <person name="Hori S."/>
            <person name="Arai W."/>
            <person name="Tsubouchi T."/>
            <person name="Morono Y."/>
            <person name="Uchiyama I."/>
            <person name="Ito T."/>
            <person name="Fujiyama A."/>
            <person name="Inagaki F."/>
            <person name="Takami H."/>
        </authorList>
    </citation>
    <scope>NUCLEOTIDE SEQUENCE</scope>
    <source>
        <strain evidence="3">Expedition CK06-06</strain>
    </source>
</reference>
<dbReference type="Pfam" id="PF23152">
    <property type="entry name" value="GDH_2nd"/>
    <property type="match status" value="1"/>
</dbReference>
<proteinExistence type="predicted"/>
<name>X1NA11_9ZZZZ</name>
<evidence type="ECO:0000259" key="2">
    <source>
        <dbReference type="Pfam" id="PF23152"/>
    </source>
</evidence>
<dbReference type="InterPro" id="IPR055480">
    <property type="entry name" value="NAD-GDH_N"/>
</dbReference>
<protein>
    <submittedName>
        <fullName evidence="3">Uncharacterized protein</fullName>
    </submittedName>
</protein>
<dbReference type="EMBL" id="BARV01017467">
    <property type="protein sequence ID" value="GAI23690.1"/>
    <property type="molecule type" value="Genomic_DNA"/>
</dbReference>
<feature type="domain" description="NAD-dependent glutamate dehydrogenase N-terminal" evidence="1">
    <location>
        <begin position="15"/>
        <end position="74"/>
    </location>
</feature>
<organism evidence="3">
    <name type="scientific">marine sediment metagenome</name>
    <dbReference type="NCBI Taxonomy" id="412755"/>
    <lineage>
        <taxon>unclassified sequences</taxon>
        <taxon>metagenomes</taxon>
        <taxon>ecological metagenomes</taxon>
    </lineage>
</organism>
<gene>
    <name evidence="3" type="ORF">S06H3_29763</name>
</gene>
<dbReference type="InterPro" id="IPR056365">
    <property type="entry name" value="NAD-GDH_2nd"/>
</dbReference>
<accession>X1NA11</accession>
<feature type="domain" description="NAD-specific glutamate dehydrogenase second" evidence="2">
    <location>
        <begin position="86"/>
        <end position="203"/>
    </location>
</feature>
<evidence type="ECO:0000313" key="3">
    <source>
        <dbReference type="EMBL" id="GAI23690.1"/>
    </source>
</evidence>
<sequence length="204" mass="23757">MKDLRAIAKKTVLSQAQLKEIEDIILSHGHYAKSTVRAEIEWFSTGLGMEAYYFQTTPLRTIASHIEAVKSAAIMASLQKKTALQIDLATEHKDEAIYLVDDQHSRAQEIERRIEEKYPNSRLQTYRTTGKPRRAKHLRLYQVNRAQFCAEKVYPKETDLKKIACRLFLKTTTQETYKRYQDIIERSQGWETPLINVSHKKDSK</sequence>
<dbReference type="Pfam" id="PF23147">
    <property type="entry name" value="GDH2_N"/>
    <property type="match status" value="1"/>
</dbReference>
<comment type="caution">
    <text evidence="3">The sequence shown here is derived from an EMBL/GenBank/DDBJ whole genome shotgun (WGS) entry which is preliminary data.</text>
</comment>
<evidence type="ECO:0000259" key="1">
    <source>
        <dbReference type="Pfam" id="PF23147"/>
    </source>
</evidence>